<evidence type="ECO:0000313" key="1">
    <source>
        <dbReference type="EMBL" id="KAI3670006.1"/>
    </source>
</evidence>
<accession>A0ACB8XNK5</accession>
<gene>
    <name evidence="1" type="ORF">L6452_41563</name>
</gene>
<comment type="caution">
    <text evidence="1">The sequence shown here is derived from an EMBL/GenBank/DDBJ whole genome shotgun (WGS) entry which is preliminary data.</text>
</comment>
<dbReference type="Proteomes" id="UP001055879">
    <property type="component" value="Linkage Group LG16"/>
</dbReference>
<keyword evidence="2" id="KW-1185">Reference proteome</keyword>
<dbReference type="EMBL" id="CM042062">
    <property type="protein sequence ID" value="KAI3670006.1"/>
    <property type="molecule type" value="Genomic_DNA"/>
</dbReference>
<name>A0ACB8XNK5_ARCLA</name>
<evidence type="ECO:0000313" key="2">
    <source>
        <dbReference type="Proteomes" id="UP001055879"/>
    </source>
</evidence>
<reference evidence="1 2" key="2">
    <citation type="journal article" date="2022" name="Mol. Ecol. Resour.">
        <title>The genomes of chicory, endive, great burdock and yacon provide insights into Asteraceae paleo-polyploidization history and plant inulin production.</title>
        <authorList>
            <person name="Fan W."/>
            <person name="Wang S."/>
            <person name="Wang H."/>
            <person name="Wang A."/>
            <person name="Jiang F."/>
            <person name="Liu H."/>
            <person name="Zhao H."/>
            <person name="Xu D."/>
            <person name="Zhang Y."/>
        </authorList>
    </citation>
    <scope>NUCLEOTIDE SEQUENCE [LARGE SCALE GENOMIC DNA]</scope>
    <source>
        <strain evidence="2">cv. Niubang</strain>
    </source>
</reference>
<reference evidence="2" key="1">
    <citation type="journal article" date="2022" name="Mol. Ecol. Resour.">
        <title>The genomes of chicory, endive, great burdock and yacon provide insights into Asteraceae palaeo-polyploidization history and plant inulin production.</title>
        <authorList>
            <person name="Fan W."/>
            <person name="Wang S."/>
            <person name="Wang H."/>
            <person name="Wang A."/>
            <person name="Jiang F."/>
            <person name="Liu H."/>
            <person name="Zhao H."/>
            <person name="Xu D."/>
            <person name="Zhang Y."/>
        </authorList>
    </citation>
    <scope>NUCLEOTIDE SEQUENCE [LARGE SCALE GENOMIC DNA]</scope>
    <source>
        <strain evidence="2">cv. Niubang</strain>
    </source>
</reference>
<sequence>MSFLPPEPMFFGYELDDHHHHHHLQGVEPLMMRRSMSYSGREAGCEEMITGGDGDQTSEDEGFQLGEKKRRLNIEQVKALEKSFELGNKLEPERKRQLARALGLQPRQVAIWFQNRRARWKTKQLEKDYNVLKRHFDSIKADNDALNNQNKKLHAQLMALKNGEPNGVRTMVNLNKETEGSWSNGSDNSCEDNNNIFYTQISNNLSTNSSMIVGGLTPSYLLHQPLNQAAVTGDHEGFCNNMLNVMEDQQTTTFWPWPEAEQQQPEL</sequence>
<protein>
    <submittedName>
        <fullName evidence="1">Uncharacterized protein</fullName>
    </submittedName>
</protein>
<proteinExistence type="predicted"/>
<organism evidence="1 2">
    <name type="scientific">Arctium lappa</name>
    <name type="common">Greater burdock</name>
    <name type="synonym">Lappa major</name>
    <dbReference type="NCBI Taxonomy" id="4217"/>
    <lineage>
        <taxon>Eukaryota</taxon>
        <taxon>Viridiplantae</taxon>
        <taxon>Streptophyta</taxon>
        <taxon>Embryophyta</taxon>
        <taxon>Tracheophyta</taxon>
        <taxon>Spermatophyta</taxon>
        <taxon>Magnoliopsida</taxon>
        <taxon>eudicotyledons</taxon>
        <taxon>Gunneridae</taxon>
        <taxon>Pentapetalae</taxon>
        <taxon>asterids</taxon>
        <taxon>campanulids</taxon>
        <taxon>Asterales</taxon>
        <taxon>Asteraceae</taxon>
        <taxon>Carduoideae</taxon>
        <taxon>Cardueae</taxon>
        <taxon>Arctiinae</taxon>
        <taxon>Arctium</taxon>
    </lineage>
</organism>